<protein>
    <submittedName>
        <fullName evidence="2">Uncharacterized protein</fullName>
    </submittedName>
</protein>
<reference evidence="2 3" key="1">
    <citation type="submission" date="2014-06" db="EMBL/GenBank/DDBJ databases">
        <authorList>
            <consortium name="DOE Joint Genome Institute"/>
            <person name="Kuo A."/>
            <person name="Kohler A."/>
            <person name="Nagy L.G."/>
            <person name="Floudas D."/>
            <person name="Copeland A."/>
            <person name="Barry K.W."/>
            <person name="Cichocki N."/>
            <person name="Veneault-Fourrey C."/>
            <person name="LaButti K."/>
            <person name="Lindquist E.A."/>
            <person name="Lipzen A."/>
            <person name="Lundell T."/>
            <person name="Morin E."/>
            <person name="Murat C."/>
            <person name="Sun H."/>
            <person name="Tunlid A."/>
            <person name="Henrissat B."/>
            <person name="Grigoriev I.V."/>
            <person name="Hibbett D.S."/>
            <person name="Martin F."/>
            <person name="Nordberg H.P."/>
            <person name="Cantor M.N."/>
            <person name="Hua S.X."/>
        </authorList>
    </citation>
    <scope>NUCLEOTIDE SEQUENCE [LARGE SCALE GENOMIC DNA]</scope>
    <source>
        <strain evidence="2 3">ATCC 200175</strain>
    </source>
</reference>
<dbReference type="Proteomes" id="UP000053647">
    <property type="component" value="Unassembled WGS sequence"/>
</dbReference>
<organism evidence="2 3">
    <name type="scientific">Paxillus involutus ATCC 200175</name>
    <dbReference type="NCBI Taxonomy" id="664439"/>
    <lineage>
        <taxon>Eukaryota</taxon>
        <taxon>Fungi</taxon>
        <taxon>Dikarya</taxon>
        <taxon>Basidiomycota</taxon>
        <taxon>Agaricomycotina</taxon>
        <taxon>Agaricomycetes</taxon>
        <taxon>Agaricomycetidae</taxon>
        <taxon>Boletales</taxon>
        <taxon>Paxilineae</taxon>
        <taxon>Paxillaceae</taxon>
        <taxon>Paxillus</taxon>
    </lineage>
</organism>
<proteinExistence type="predicted"/>
<reference evidence="3" key="2">
    <citation type="submission" date="2015-01" db="EMBL/GenBank/DDBJ databases">
        <title>Evolutionary Origins and Diversification of the Mycorrhizal Mutualists.</title>
        <authorList>
            <consortium name="DOE Joint Genome Institute"/>
            <consortium name="Mycorrhizal Genomics Consortium"/>
            <person name="Kohler A."/>
            <person name="Kuo A."/>
            <person name="Nagy L.G."/>
            <person name="Floudas D."/>
            <person name="Copeland A."/>
            <person name="Barry K.W."/>
            <person name="Cichocki N."/>
            <person name="Veneault-Fourrey C."/>
            <person name="LaButti K."/>
            <person name="Lindquist E.A."/>
            <person name="Lipzen A."/>
            <person name="Lundell T."/>
            <person name="Morin E."/>
            <person name="Murat C."/>
            <person name="Riley R."/>
            <person name="Ohm R."/>
            <person name="Sun H."/>
            <person name="Tunlid A."/>
            <person name="Henrissat B."/>
            <person name="Grigoriev I.V."/>
            <person name="Hibbett D.S."/>
            <person name="Martin F."/>
        </authorList>
    </citation>
    <scope>NUCLEOTIDE SEQUENCE [LARGE SCALE GENOMIC DNA]</scope>
    <source>
        <strain evidence="3">ATCC 200175</strain>
    </source>
</reference>
<evidence type="ECO:0000313" key="2">
    <source>
        <dbReference type="EMBL" id="KIJ15377.1"/>
    </source>
</evidence>
<evidence type="ECO:0000256" key="1">
    <source>
        <dbReference type="SAM" id="MobiDB-lite"/>
    </source>
</evidence>
<accession>A0A0C9U7G7</accession>
<sequence length="91" mass="9793">MSHPPRPAVPPTAEASQCADALDQILSAPAASDRWGISRGQIDHQPGPGGQFNTVSQPIFHLPTTPSPHDQHRDPIGFSSEDPYHRGIPQI</sequence>
<dbReference type="EMBL" id="KN819337">
    <property type="protein sequence ID" value="KIJ15377.1"/>
    <property type="molecule type" value="Genomic_DNA"/>
</dbReference>
<gene>
    <name evidence="2" type="ORF">PAXINDRAFT_11921</name>
</gene>
<evidence type="ECO:0000313" key="3">
    <source>
        <dbReference type="Proteomes" id="UP000053647"/>
    </source>
</evidence>
<name>A0A0C9U7G7_PAXIN</name>
<dbReference type="HOGENOM" id="CLU_2427676_0_0_1"/>
<feature type="region of interest" description="Disordered" evidence="1">
    <location>
        <begin position="27"/>
        <end position="91"/>
    </location>
</feature>
<dbReference type="OrthoDB" id="10379432at2759"/>
<keyword evidence="3" id="KW-1185">Reference proteome</keyword>
<dbReference type="AlphaFoldDB" id="A0A0C9U7G7"/>